<accession>A0A5M9MAX6</accession>
<comment type="caution">
    <text evidence="1">The sequence shown here is derived from an EMBL/GenBank/DDBJ whole genome shotgun (WGS) entry which is preliminary data.</text>
</comment>
<protein>
    <submittedName>
        <fullName evidence="1">Uncharacterized protein</fullName>
    </submittedName>
</protein>
<dbReference type="PANTHER" id="PTHR42085:SF2">
    <property type="entry name" value="F-BOX DOMAIN-CONTAINING PROTEIN"/>
    <property type="match status" value="1"/>
</dbReference>
<dbReference type="PANTHER" id="PTHR42085">
    <property type="entry name" value="F-BOX DOMAIN-CONTAINING PROTEIN"/>
    <property type="match status" value="1"/>
</dbReference>
<dbReference type="OrthoDB" id="5413827at2759"/>
<dbReference type="AlphaFoldDB" id="A0A5M9MAX6"/>
<evidence type="ECO:0000313" key="1">
    <source>
        <dbReference type="EMBL" id="KAA8641689.1"/>
    </source>
</evidence>
<gene>
    <name evidence="1" type="ORF">ATNIH1004_011825</name>
</gene>
<dbReference type="RefSeq" id="XP_033421051.1">
    <property type="nucleotide sequence ID" value="XM_033576387.1"/>
</dbReference>
<evidence type="ECO:0000313" key="2">
    <source>
        <dbReference type="Proteomes" id="UP000324241"/>
    </source>
</evidence>
<name>A0A5M9MAX6_9EURO</name>
<dbReference type="InterPro" id="IPR038883">
    <property type="entry name" value="AN11006-like"/>
</dbReference>
<dbReference type="GeneID" id="54334526"/>
<sequence>MAKRRALMTLEQMEEKLGYKVASLYDTHVQHFYSDLTTVPKNVYEKTRDELDECFRTKYQEESGPGSEPKFPKPGITQKIANGPCITILECRSVTCQYSFIADISYDSEFDLPLQLTKNEGLATMSVANLPHGDSSDVVSHFFMLPRELRDEIYVCAIPRADLLDGDPGYPSELSLVRGIGDPSGLYFPFRSNLSILAVNRQMREEALGLTYRRTFIQLNDMDDFIKFAVSIGNVGRENVESISFTWESRSDTASMENVLAESSCIKLPNLHTTRCVQLLKNFRRLNYLRLYFENDLIASLSYDDFRNDPGLRKLCSLQSVDTIEIFNQSGESLDQHESIRWLKEEMESLKSVTAIAERD</sequence>
<dbReference type="Proteomes" id="UP000324241">
    <property type="component" value="Unassembled WGS sequence"/>
</dbReference>
<proteinExistence type="predicted"/>
<organism evidence="1 2">
    <name type="scientific">Aspergillus tanneri</name>
    <dbReference type="NCBI Taxonomy" id="1220188"/>
    <lineage>
        <taxon>Eukaryota</taxon>
        <taxon>Fungi</taxon>
        <taxon>Dikarya</taxon>
        <taxon>Ascomycota</taxon>
        <taxon>Pezizomycotina</taxon>
        <taxon>Eurotiomycetes</taxon>
        <taxon>Eurotiomycetidae</taxon>
        <taxon>Eurotiales</taxon>
        <taxon>Aspergillaceae</taxon>
        <taxon>Aspergillus</taxon>
        <taxon>Aspergillus subgen. Circumdati</taxon>
    </lineage>
</organism>
<dbReference type="EMBL" id="QUQM01000009">
    <property type="protein sequence ID" value="KAA8641689.1"/>
    <property type="molecule type" value="Genomic_DNA"/>
</dbReference>
<reference evidence="1 2" key="1">
    <citation type="submission" date="2019-08" db="EMBL/GenBank/DDBJ databases">
        <title>The genome sequence of a newly discovered highly antifungal drug resistant Aspergillus species, Aspergillus tanneri NIH 1004.</title>
        <authorList>
            <person name="Mounaud S."/>
            <person name="Singh I."/>
            <person name="Joardar V."/>
            <person name="Pakala S."/>
            <person name="Pakala S."/>
            <person name="Venepally P."/>
            <person name="Chung J.K."/>
            <person name="Losada L."/>
            <person name="Nierman W.C."/>
        </authorList>
    </citation>
    <scope>NUCLEOTIDE SEQUENCE [LARGE SCALE GENOMIC DNA]</scope>
    <source>
        <strain evidence="1 2">NIH1004</strain>
    </source>
</reference>
<dbReference type="VEuPathDB" id="FungiDB:EYZ11_012979"/>